<feature type="compositionally biased region" description="Polar residues" evidence="1">
    <location>
        <begin position="439"/>
        <end position="457"/>
    </location>
</feature>
<evidence type="ECO:0000313" key="2">
    <source>
        <dbReference type="EMBL" id="KAF2112753.1"/>
    </source>
</evidence>
<evidence type="ECO:0008006" key="4">
    <source>
        <dbReference type="Google" id="ProtNLM"/>
    </source>
</evidence>
<name>A0A6A5Z152_9PLEO</name>
<accession>A0A6A5Z152</accession>
<protein>
    <recommendedName>
        <fullName evidence="4">WD40-repeat-containing domain protein</fullName>
    </recommendedName>
</protein>
<dbReference type="OrthoDB" id="3759755at2759"/>
<evidence type="ECO:0000313" key="3">
    <source>
        <dbReference type="Proteomes" id="UP000799770"/>
    </source>
</evidence>
<organism evidence="2 3">
    <name type="scientific">Lophiotrema nucula</name>
    <dbReference type="NCBI Taxonomy" id="690887"/>
    <lineage>
        <taxon>Eukaryota</taxon>
        <taxon>Fungi</taxon>
        <taxon>Dikarya</taxon>
        <taxon>Ascomycota</taxon>
        <taxon>Pezizomycotina</taxon>
        <taxon>Dothideomycetes</taxon>
        <taxon>Pleosporomycetidae</taxon>
        <taxon>Pleosporales</taxon>
        <taxon>Lophiotremataceae</taxon>
        <taxon>Lophiotrema</taxon>
    </lineage>
</organism>
<dbReference type="EMBL" id="ML977330">
    <property type="protein sequence ID" value="KAF2112753.1"/>
    <property type="molecule type" value="Genomic_DNA"/>
</dbReference>
<dbReference type="AlphaFoldDB" id="A0A6A5Z152"/>
<keyword evidence="3" id="KW-1185">Reference proteome</keyword>
<gene>
    <name evidence="2" type="ORF">BDV96DRAFT_602133</name>
</gene>
<proteinExistence type="predicted"/>
<feature type="region of interest" description="Disordered" evidence="1">
    <location>
        <begin position="429"/>
        <end position="457"/>
    </location>
</feature>
<sequence>MSAVPGPSSPTHRRSSSVAACFRTFPASLTAGSPSAKQLEKFSSKPAISTTISSSGWIAISTPADVRLYRMGDEDRKGNIKRYAKVTLRSNQGKKIRATALSDDLLAIITDSHLLVYEYRDPDGLGSPMEKQIDQGGRWRPKAVKIFQKGSVGRRSEAYAWIAVGGQGQNGVNLFKCTYSPYSNCWSSQADRVILPCPGNTGFVRIVGFSPSRFNRDDIFMVLGVTESNWMHCWTVREQSSGAGMESHCDFDISCGTVAPSNSGSVTSAELFLCPLGNPYVFCSVNRKPGCTLLPTFLIPIGTSHFDWSTTFQDECILPEFTSGQVLGGTVTPNGHFIVAIEGSEVVLLTLQTAVDGGLTCLRDHLRWNCALRLGPSGGAALSISIKESFGRLDIVAVDGQGSVMSAQLSVANMPPTQLPHRVPVPQTPEMPGNGAIFQLSSGESTEGSRYSASSTS</sequence>
<dbReference type="Proteomes" id="UP000799770">
    <property type="component" value="Unassembled WGS sequence"/>
</dbReference>
<evidence type="ECO:0000256" key="1">
    <source>
        <dbReference type="SAM" id="MobiDB-lite"/>
    </source>
</evidence>
<reference evidence="2" key="1">
    <citation type="journal article" date="2020" name="Stud. Mycol.">
        <title>101 Dothideomycetes genomes: a test case for predicting lifestyles and emergence of pathogens.</title>
        <authorList>
            <person name="Haridas S."/>
            <person name="Albert R."/>
            <person name="Binder M."/>
            <person name="Bloem J."/>
            <person name="Labutti K."/>
            <person name="Salamov A."/>
            <person name="Andreopoulos B."/>
            <person name="Baker S."/>
            <person name="Barry K."/>
            <person name="Bills G."/>
            <person name="Bluhm B."/>
            <person name="Cannon C."/>
            <person name="Castanera R."/>
            <person name="Culley D."/>
            <person name="Daum C."/>
            <person name="Ezra D."/>
            <person name="Gonzalez J."/>
            <person name="Henrissat B."/>
            <person name="Kuo A."/>
            <person name="Liang C."/>
            <person name="Lipzen A."/>
            <person name="Lutzoni F."/>
            <person name="Magnuson J."/>
            <person name="Mondo S."/>
            <person name="Nolan M."/>
            <person name="Ohm R."/>
            <person name="Pangilinan J."/>
            <person name="Park H.-J."/>
            <person name="Ramirez L."/>
            <person name="Alfaro M."/>
            <person name="Sun H."/>
            <person name="Tritt A."/>
            <person name="Yoshinaga Y."/>
            <person name="Zwiers L.-H."/>
            <person name="Turgeon B."/>
            <person name="Goodwin S."/>
            <person name="Spatafora J."/>
            <person name="Crous P."/>
            <person name="Grigoriev I."/>
        </authorList>
    </citation>
    <scope>NUCLEOTIDE SEQUENCE</scope>
    <source>
        <strain evidence="2">CBS 627.86</strain>
    </source>
</reference>